<reference evidence="2" key="1">
    <citation type="journal article" date="2008" name="Nat. Genet.">
        <title>The Pristionchus pacificus genome provides a unique perspective on nematode lifestyle and parasitism.</title>
        <authorList>
            <person name="Dieterich C."/>
            <person name="Clifton S.W."/>
            <person name="Schuster L.N."/>
            <person name="Chinwalla A."/>
            <person name="Delehaunty K."/>
            <person name="Dinkelacker I."/>
            <person name="Fulton L."/>
            <person name="Fulton R."/>
            <person name="Godfrey J."/>
            <person name="Minx P."/>
            <person name="Mitreva M."/>
            <person name="Roeseler W."/>
            <person name="Tian H."/>
            <person name="Witte H."/>
            <person name="Yang S.P."/>
            <person name="Wilson R.K."/>
            <person name="Sommer R.J."/>
        </authorList>
    </citation>
    <scope>NUCLEOTIDE SEQUENCE [LARGE SCALE GENOMIC DNA]</scope>
    <source>
        <strain evidence="2">PS312</strain>
    </source>
</reference>
<keyword evidence="2" id="KW-1185">Reference proteome</keyword>
<gene>
    <name evidence="1" type="primary">WBGene00281326</name>
</gene>
<accession>A0A8R1UX45</accession>
<evidence type="ECO:0000313" key="2">
    <source>
        <dbReference type="Proteomes" id="UP000005239"/>
    </source>
</evidence>
<reference evidence="1" key="2">
    <citation type="submission" date="2022-06" db="UniProtKB">
        <authorList>
            <consortium name="EnsemblMetazoa"/>
        </authorList>
    </citation>
    <scope>IDENTIFICATION</scope>
    <source>
        <strain evidence="1">PS312</strain>
    </source>
</reference>
<organism evidence="1 2">
    <name type="scientific">Pristionchus pacificus</name>
    <name type="common">Parasitic nematode worm</name>
    <dbReference type="NCBI Taxonomy" id="54126"/>
    <lineage>
        <taxon>Eukaryota</taxon>
        <taxon>Metazoa</taxon>
        <taxon>Ecdysozoa</taxon>
        <taxon>Nematoda</taxon>
        <taxon>Chromadorea</taxon>
        <taxon>Rhabditida</taxon>
        <taxon>Rhabditina</taxon>
        <taxon>Diplogasteromorpha</taxon>
        <taxon>Diplogasteroidea</taxon>
        <taxon>Neodiplogasteridae</taxon>
        <taxon>Pristionchus</taxon>
    </lineage>
</organism>
<sequence>MVELYTIRLPNYPLTTAYLEKSCDQRDGRTLSPIRASQQFHCSWRQHLSQHIVDNYKLRREPKMTNHER</sequence>
<dbReference type="Proteomes" id="UP000005239">
    <property type="component" value="Unassembled WGS sequence"/>
</dbReference>
<dbReference type="EnsemblMetazoa" id="PPA42957.1">
    <property type="protein sequence ID" value="PPA42957.1"/>
    <property type="gene ID" value="WBGene00281326"/>
</dbReference>
<dbReference type="AlphaFoldDB" id="A0A2A6CUU5"/>
<protein>
    <submittedName>
        <fullName evidence="1">Uncharacterized protein</fullName>
    </submittedName>
</protein>
<evidence type="ECO:0000313" key="1">
    <source>
        <dbReference type="EnsemblMetazoa" id="PPA42957.1"/>
    </source>
</evidence>
<name>A0A2A6CUU5_PRIPA</name>
<proteinExistence type="predicted"/>
<accession>A0A2A6CUU5</accession>